<accession>A0A0C3P4Q7</accession>
<evidence type="ECO:0000313" key="3">
    <source>
        <dbReference type="Proteomes" id="UP000054217"/>
    </source>
</evidence>
<dbReference type="AlphaFoldDB" id="A0A0C3P4Q7"/>
<reference evidence="2 3" key="1">
    <citation type="submission" date="2014-04" db="EMBL/GenBank/DDBJ databases">
        <authorList>
            <consortium name="DOE Joint Genome Institute"/>
            <person name="Kuo A."/>
            <person name="Kohler A."/>
            <person name="Costa M.D."/>
            <person name="Nagy L.G."/>
            <person name="Floudas D."/>
            <person name="Copeland A."/>
            <person name="Barry K.W."/>
            <person name="Cichocki N."/>
            <person name="Veneault-Fourrey C."/>
            <person name="LaButti K."/>
            <person name="Lindquist E.A."/>
            <person name="Lipzen A."/>
            <person name="Lundell T."/>
            <person name="Morin E."/>
            <person name="Murat C."/>
            <person name="Sun H."/>
            <person name="Tunlid A."/>
            <person name="Henrissat B."/>
            <person name="Grigoriev I.V."/>
            <person name="Hibbett D.S."/>
            <person name="Martin F."/>
            <person name="Nordberg H.P."/>
            <person name="Cantor M.N."/>
            <person name="Hua S.X."/>
        </authorList>
    </citation>
    <scope>NUCLEOTIDE SEQUENCE [LARGE SCALE GENOMIC DNA]</scope>
    <source>
        <strain evidence="2 3">Marx 270</strain>
    </source>
</reference>
<evidence type="ECO:0000256" key="1">
    <source>
        <dbReference type="SAM" id="MobiDB-lite"/>
    </source>
</evidence>
<dbReference type="Proteomes" id="UP000054217">
    <property type="component" value="Unassembled WGS sequence"/>
</dbReference>
<evidence type="ECO:0000313" key="2">
    <source>
        <dbReference type="EMBL" id="KIO02426.1"/>
    </source>
</evidence>
<feature type="compositionally biased region" description="Basic residues" evidence="1">
    <location>
        <begin position="1"/>
        <end position="16"/>
    </location>
</feature>
<feature type="region of interest" description="Disordered" evidence="1">
    <location>
        <begin position="1"/>
        <end position="55"/>
    </location>
</feature>
<organism evidence="2 3">
    <name type="scientific">Pisolithus tinctorius Marx 270</name>
    <dbReference type="NCBI Taxonomy" id="870435"/>
    <lineage>
        <taxon>Eukaryota</taxon>
        <taxon>Fungi</taxon>
        <taxon>Dikarya</taxon>
        <taxon>Basidiomycota</taxon>
        <taxon>Agaricomycotina</taxon>
        <taxon>Agaricomycetes</taxon>
        <taxon>Agaricomycetidae</taxon>
        <taxon>Boletales</taxon>
        <taxon>Sclerodermatineae</taxon>
        <taxon>Pisolithaceae</taxon>
        <taxon>Pisolithus</taxon>
    </lineage>
</organism>
<dbReference type="HOGENOM" id="CLU_3033375_0_0_1"/>
<gene>
    <name evidence="2" type="ORF">M404DRAFT_1002450</name>
</gene>
<sequence>MHHAAKVRAVQHHGHTRQSDAPNVGVCGAPSKPETPLPRTPRSTRGRSRPFPMYI</sequence>
<keyword evidence="3" id="KW-1185">Reference proteome</keyword>
<dbReference type="InParanoid" id="A0A0C3P4Q7"/>
<reference evidence="3" key="2">
    <citation type="submission" date="2015-01" db="EMBL/GenBank/DDBJ databases">
        <title>Evolutionary Origins and Diversification of the Mycorrhizal Mutualists.</title>
        <authorList>
            <consortium name="DOE Joint Genome Institute"/>
            <consortium name="Mycorrhizal Genomics Consortium"/>
            <person name="Kohler A."/>
            <person name="Kuo A."/>
            <person name="Nagy L.G."/>
            <person name="Floudas D."/>
            <person name="Copeland A."/>
            <person name="Barry K.W."/>
            <person name="Cichocki N."/>
            <person name="Veneault-Fourrey C."/>
            <person name="LaButti K."/>
            <person name="Lindquist E.A."/>
            <person name="Lipzen A."/>
            <person name="Lundell T."/>
            <person name="Morin E."/>
            <person name="Murat C."/>
            <person name="Riley R."/>
            <person name="Ohm R."/>
            <person name="Sun H."/>
            <person name="Tunlid A."/>
            <person name="Henrissat B."/>
            <person name="Grigoriev I.V."/>
            <person name="Hibbett D.S."/>
            <person name="Martin F."/>
        </authorList>
    </citation>
    <scope>NUCLEOTIDE SEQUENCE [LARGE SCALE GENOMIC DNA]</scope>
    <source>
        <strain evidence="3">Marx 270</strain>
    </source>
</reference>
<dbReference type="EMBL" id="KN831982">
    <property type="protein sequence ID" value="KIO02426.1"/>
    <property type="molecule type" value="Genomic_DNA"/>
</dbReference>
<protein>
    <submittedName>
        <fullName evidence="2">Uncharacterized protein</fullName>
    </submittedName>
</protein>
<proteinExistence type="predicted"/>
<name>A0A0C3P4Q7_PISTI</name>